<proteinExistence type="predicted"/>
<organism evidence="1 2">
    <name type="scientific">Metapseudomonas resinovorans NBRC 106553</name>
    <dbReference type="NCBI Taxonomy" id="1245471"/>
    <lineage>
        <taxon>Bacteria</taxon>
        <taxon>Pseudomonadati</taxon>
        <taxon>Pseudomonadota</taxon>
        <taxon>Gammaproteobacteria</taxon>
        <taxon>Pseudomonadales</taxon>
        <taxon>Pseudomonadaceae</taxon>
        <taxon>Metapseudomonas</taxon>
    </lineage>
</organism>
<dbReference type="KEGG" id="pre:PCA10_06740"/>
<evidence type="ECO:0000313" key="2">
    <source>
        <dbReference type="Proteomes" id="UP000015503"/>
    </source>
</evidence>
<dbReference type="STRING" id="1245471.PCA10_06740"/>
<dbReference type="AlphaFoldDB" id="S6AR50"/>
<reference evidence="1 2" key="1">
    <citation type="journal article" date="2013" name="Genome Announc.">
        <title>Complete Genome Sequence of the Carbazole Degrader Pseudomonas resinovorans Strain CA10 (NBRC 106553).</title>
        <authorList>
            <person name="Shintani M."/>
            <person name="Hosoyama A."/>
            <person name="Ohji S."/>
            <person name="Tsuchikane K."/>
            <person name="Takarada H."/>
            <person name="Yamazoe A."/>
            <person name="Fujita N."/>
            <person name="Nojiri H."/>
        </authorList>
    </citation>
    <scope>NUCLEOTIDE SEQUENCE [LARGE SCALE GENOMIC DNA]</scope>
    <source>
        <strain evidence="1 2">NBRC 106553</strain>
    </source>
</reference>
<protein>
    <submittedName>
        <fullName evidence="1">Uncharacterized protein</fullName>
    </submittedName>
</protein>
<dbReference type="Proteomes" id="UP000015503">
    <property type="component" value="Chromosome"/>
</dbReference>
<gene>
    <name evidence="1" type="ORF">PCA10_06740</name>
</gene>
<dbReference type="HOGENOM" id="CLU_2220919_0_0_6"/>
<evidence type="ECO:0000313" key="1">
    <source>
        <dbReference type="EMBL" id="BAN46406.1"/>
    </source>
</evidence>
<name>S6AR50_METRE</name>
<dbReference type="EMBL" id="AP013068">
    <property type="protein sequence ID" value="BAN46406.1"/>
    <property type="molecule type" value="Genomic_DNA"/>
</dbReference>
<accession>S6AR50</accession>
<sequence>MLHGTSMELLFREKQGAWIERDLAGAGTDVPRPRQAIPFSLHPDCYRRLRDLTGSADPAGSESGLAVRRRYGVKSSLGMLIYRRKLRFLGCFCLVSLQLAQSWAFQ</sequence>
<keyword evidence="2" id="KW-1185">Reference proteome</keyword>